<dbReference type="Gene3D" id="1.20.1530.10">
    <property type="entry name" value="Na+/H+ antiporter like domain"/>
    <property type="match status" value="1"/>
</dbReference>
<gene>
    <name evidence="8" type="ORF">JO391_04050</name>
</gene>
<keyword evidence="4 7" id="KW-0812">Transmembrane</keyword>
<evidence type="ECO:0000313" key="9">
    <source>
        <dbReference type="Proteomes" id="UP000826300"/>
    </source>
</evidence>
<feature type="transmembrane region" description="Helical" evidence="7">
    <location>
        <begin position="124"/>
        <end position="145"/>
    </location>
</feature>
<dbReference type="GO" id="GO:0005886">
    <property type="term" value="C:plasma membrane"/>
    <property type="evidence" value="ECO:0007669"/>
    <property type="project" value="UniProtKB-SubCell"/>
</dbReference>
<dbReference type="AlphaFoldDB" id="A0A8G0ZSN5"/>
<name>A0A8G0ZSN5_9RHOB</name>
<dbReference type="Proteomes" id="UP000826300">
    <property type="component" value="Chromosome"/>
</dbReference>
<evidence type="ECO:0000256" key="3">
    <source>
        <dbReference type="ARBA" id="ARBA00022475"/>
    </source>
</evidence>
<organism evidence="8 9">
    <name type="scientific">Neotabrizicola shimadae</name>
    <dbReference type="NCBI Taxonomy" id="2807096"/>
    <lineage>
        <taxon>Bacteria</taxon>
        <taxon>Pseudomonadati</taxon>
        <taxon>Pseudomonadota</taxon>
        <taxon>Alphaproteobacteria</taxon>
        <taxon>Rhodobacterales</taxon>
        <taxon>Paracoccaceae</taxon>
        <taxon>Neotabrizicola</taxon>
    </lineage>
</organism>
<feature type="transmembrane region" description="Helical" evidence="7">
    <location>
        <begin position="178"/>
        <end position="198"/>
    </location>
</feature>
<accession>A0A8G0ZSN5</accession>
<keyword evidence="9" id="KW-1185">Reference proteome</keyword>
<evidence type="ECO:0000256" key="6">
    <source>
        <dbReference type="ARBA" id="ARBA00023136"/>
    </source>
</evidence>
<evidence type="ECO:0000256" key="1">
    <source>
        <dbReference type="ARBA" id="ARBA00004429"/>
    </source>
</evidence>
<dbReference type="PANTHER" id="PTHR30341">
    <property type="entry name" value="SODIUM ION/PROTON ANTIPORTER NHAA-RELATED"/>
    <property type="match status" value="1"/>
</dbReference>
<evidence type="ECO:0000256" key="2">
    <source>
        <dbReference type="ARBA" id="ARBA00015550"/>
    </source>
</evidence>
<dbReference type="GO" id="GO:0015385">
    <property type="term" value="F:sodium:proton antiporter activity"/>
    <property type="evidence" value="ECO:0007669"/>
    <property type="project" value="TreeGrafter"/>
</dbReference>
<feature type="transmembrane region" description="Helical" evidence="7">
    <location>
        <begin position="218"/>
        <end position="244"/>
    </location>
</feature>
<proteinExistence type="predicted"/>
<dbReference type="RefSeq" id="WP_220662913.1">
    <property type="nucleotide sequence ID" value="NZ_CP069370.1"/>
</dbReference>
<feature type="transmembrane region" description="Helical" evidence="7">
    <location>
        <begin position="370"/>
        <end position="389"/>
    </location>
</feature>
<feature type="transmembrane region" description="Helical" evidence="7">
    <location>
        <begin position="94"/>
        <end position="118"/>
    </location>
</feature>
<evidence type="ECO:0000313" key="8">
    <source>
        <dbReference type="EMBL" id="QYZ70696.1"/>
    </source>
</evidence>
<protein>
    <recommendedName>
        <fullName evidence="2">Putative Na(+)/H(+) antiporter NhaA homolog</fullName>
    </recommendedName>
</protein>
<feature type="transmembrane region" description="Helical" evidence="7">
    <location>
        <begin position="274"/>
        <end position="295"/>
    </location>
</feature>
<keyword evidence="6 7" id="KW-0472">Membrane</keyword>
<evidence type="ECO:0000256" key="4">
    <source>
        <dbReference type="ARBA" id="ARBA00022692"/>
    </source>
</evidence>
<reference evidence="8" key="1">
    <citation type="submission" date="2021-02" db="EMBL/GenBank/DDBJ databases">
        <title>Rhodobacter shimadae sp. nov., an aerobic anoxygenic phototrophic bacterium isolated from a hot spring.</title>
        <authorList>
            <person name="Muramatsu S."/>
            <person name="Haruta S."/>
            <person name="Hirose S."/>
            <person name="Hanada S."/>
        </authorList>
    </citation>
    <scope>NUCLEOTIDE SEQUENCE</scope>
    <source>
        <strain evidence="8">N10</strain>
    </source>
</reference>
<feature type="transmembrane region" description="Helical" evidence="7">
    <location>
        <begin position="302"/>
        <end position="323"/>
    </location>
</feature>
<evidence type="ECO:0000256" key="5">
    <source>
        <dbReference type="ARBA" id="ARBA00022989"/>
    </source>
</evidence>
<comment type="subcellular location">
    <subcellularLocation>
        <location evidence="1">Cell inner membrane</location>
        <topology evidence="1">Multi-pass membrane protein</topology>
    </subcellularLocation>
</comment>
<sequence length="395" mass="41221">MYRVSPFVRHFARALLSGALVATLWVNLSPETYYDAIEFRLTDLPGLILPRPMALTPLALVTEGLMALFLAFIGKELWEALTLPHGALAGRRAALPALAIAGGLAGSVVAWLLAAALLPEVPAGAWAIPIGSDVVLAYALGRLVFGPGHPALHVLLAVTIGLEMAGLLAMGLSRPPEVFRPLWLILPLAAPLAARAFVYRDRQRSEVARAHVLQLWPWAVAGLLSWIGVLAAGLPGALGLLPVIPAMPHARRNFGLFAEAEGFLHDPLNRLAQLLVRPVAVTLFLFGLTCGGVVLSAAGTPTLAILAAIWAGKPLGLLAAVWAGARFAHLPMPPGLRPGDWPVLAALAALSFTVPLLAIGELMPGGLPDAAARLGLAIGLFAAAAALPLRRATAP</sequence>
<dbReference type="EMBL" id="CP069370">
    <property type="protein sequence ID" value="QYZ70696.1"/>
    <property type="molecule type" value="Genomic_DNA"/>
</dbReference>
<feature type="transmembrane region" description="Helical" evidence="7">
    <location>
        <begin position="343"/>
        <end position="363"/>
    </location>
</feature>
<dbReference type="InterPro" id="IPR004670">
    <property type="entry name" value="NhaA"/>
</dbReference>
<feature type="transmembrane region" description="Helical" evidence="7">
    <location>
        <begin position="54"/>
        <end position="73"/>
    </location>
</feature>
<feature type="transmembrane region" description="Helical" evidence="7">
    <location>
        <begin position="152"/>
        <end position="172"/>
    </location>
</feature>
<evidence type="ECO:0000256" key="7">
    <source>
        <dbReference type="SAM" id="Phobius"/>
    </source>
</evidence>
<dbReference type="PANTHER" id="PTHR30341:SF0">
    <property type="entry name" value="NA(+)_H(+) ANTIPORTER NHAA"/>
    <property type="match status" value="1"/>
</dbReference>
<keyword evidence="5 7" id="KW-1133">Transmembrane helix</keyword>
<dbReference type="GO" id="GO:0006885">
    <property type="term" value="P:regulation of pH"/>
    <property type="evidence" value="ECO:0007669"/>
    <property type="project" value="InterPro"/>
</dbReference>
<dbReference type="Pfam" id="PF06965">
    <property type="entry name" value="Na_H_antiport_1"/>
    <property type="match status" value="1"/>
</dbReference>
<keyword evidence="3" id="KW-1003">Cell membrane</keyword>
<dbReference type="InterPro" id="IPR023171">
    <property type="entry name" value="Na/H_antiporter_dom_sf"/>
</dbReference>
<dbReference type="KEGG" id="nsm:JO391_04050"/>